<keyword evidence="3" id="KW-1185">Reference proteome</keyword>
<proteinExistence type="predicted"/>
<feature type="region of interest" description="Disordered" evidence="1">
    <location>
        <begin position="1016"/>
        <end position="1035"/>
    </location>
</feature>
<organism evidence="2 3">
    <name type="scientific">Ophiobolus disseminans</name>
    <dbReference type="NCBI Taxonomy" id="1469910"/>
    <lineage>
        <taxon>Eukaryota</taxon>
        <taxon>Fungi</taxon>
        <taxon>Dikarya</taxon>
        <taxon>Ascomycota</taxon>
        <taxon>Pezizomycotina</taxon>
        <taxon>Dothideomycetes</taxon>
        <taxon>Pleosporomycetidae</taxon>
        <taxon>Pleosporales</taxon>
        <taxon>Pleosporineae</taxon>
        <taxon>Phaeosphaeriaceae</taxon>
        <taxon>Ophiobolus</taxon>
    </lineage>
</organism>
<protein>
    <submittedName>
        <fullName evidence="2">Uncharacterized protein</fullName>
    </submittedName>
</protein>
<reference evidence="2" key="1">
    <citation type="journal article" date="2020" name="Stud. Mycol.">
        <title>101 Dothideomycetes genomes: a test case for predicting lifestyles and emergence of pathogens.</title>
        <authorList>
            <person name="Haridas S."/>
            <person name="Albert R."/>
            <person name="Binder M."/>
            <person name="Bloem J."/>
            <person name="Labutti K."/>
            <person name="Salamov A."/>
            <person name="Andreopoulos B."/>
            <person name="Baker S."/>
            <person name="Barry K."/>
            <person name="Bills G."/>
            <person name="Bluhm B."/>
            <person name="Cannon C."/>
            <person name="Castanera R."/>
            <person name="Culley D."/>
            <person name="Daum C."/>
            <person name="Ezra D."/>
            <person name="Gonzalez J."/>
            <person name="Henrissat B."/>
            <person name="Kuo A."/>
            <person name="Liang C."/>
            <person name="Lipzen A."/>
            <person name="Lutzoni F."/>
            <person name="Magnuson J."/>
            <person name="Mondo S."/>
            <person name="Nolan M."/>
            <person name="Ohm R."/>
            <person name="Pangilinan J."/>
            <person name="Park H.-J."/>
            <person name="Ramirez L."/>
            <person name="Alfaro M."/>
            <person name="Sun H."/>
            <person name="Tritt A."/>
            <person name="Yoshinaga Y."/>
            <person name="Zwiers L.-H."/>
            <person name="Turgeon B."/>
            <person name="Goodwin S."/>
            <person name="Spatafora J."/>
            <person name="Crous P."/>
            <person name="Grigoriev I."/>
        </authorList>
    </citation>
    <scope>NUCLEOTIDE SEQUENCE</scope>
    <source>
        <strain evidence="2">CBS 113818</strain>
    </source>
</reference>
<feature type="region of interest" description="Disordered" evidence="1">
    <location>
        <begin position="103"/>
        <end position="142"/>
    </location>
</feature>
<dbReference type="Proteomes" id="UP000799424">
    <property type="component" value="Unassembled WGS sequence"/>
</dbReference>
<feature type="region of interest" description="Disordered" evidence="1">
    <location>
        <begin position="466"/>
        <end position="521"/>
    </location>
</feature>
<feature type="compositionally biased region" description="Basic and acidic residues" evidence="1">
    <location>
        <begin position="573"/>
        <end position="582"/>
    </location>
</feature>
<feature type="region of interest" description="Disordered" evidence="1">
    <location>
        <begin position="606"/>
        <end position="636"/>
    </location>
</feature>
<sequence>MSSTQNPMRIEAERKIKWKLNDCNNRCGQLGLATLCIPPNRMADHIKAVEQRIFDDAQDTEEYEDAVDDVEKWLEEDCFEDGAHDVDDWVVFLAKYFPDEGYHKPEPGDLPQNDLSAPPCGASEPLPPPDEHEDLGIAENPTLPKKVVSVKVSKDDGAGEALFDPGVHRHEEEVARMIAESARLRQEKADKQAADARESSMERFFAMVQGMYTLDVLALRLHQSRRTWMTRRRSEEPAALSSTHGNVHVEQYAPPFVLLPGLTALPPQTALPQLSAPAVATHSATENADVDMQEQQAPAIVSLPGLMSTQPQTASPQPATSAVAKSSSSPDVDMQEQPPIAIQALSELLSSIRVSSQHAAPAIAKTPLANGNGDVDMQEQSAPAVMSLPELMSIVNSSSKPVAPLLPQPVASFPGLMSYEGASPNSAASSVPVDSEPVLAKDDVEMDVVGQPTMNVETVLAAFSGTSGAGSSSIPPHLHPYSPPAPGSSSMLPHHARRTRDPRSPRTPQSPNAANPLSGGMWNAPRLLQLGRGEPAKKSEAATFSTPFKFGGGINGFGGTQDSTAPVAARASGPEEGKKSEGLESAAGMKTSTVFNFASNSMTSTASVVEGNQGSSKTSHKDTDGTPKPFGPGSLAPAGLIIDQTSIAAIPIASSVKEAKPLVSASKAKVTSSSSGSILSGILSLAKGADSKASTTPAKPSKPAKAASELTKATVKKFEPVHVEDKPVQTPDSLEKVVVVAPTLASPKQVTAKGEHVSLAKEAGHDTAAVAVEKPVNAGGEKHDTSKPAVGAEQKPLKKEEVDVAPVETKSEGKKADIIEPVTIVEENSLPVTEEAGITKNIPANTNPVAIPPSEVSTKDAQTTPPPATMAAPSHSEKLDQILATMLEMKKDNAAKDLRHEQDKAALELRLQQIIDAHKQAMEDMEARWLAKIDELKKVPSLCEQSVQSDLDAVAREHALAAEAAEKETLERQEREREDAAREQRMKEDLEVQKLAQEKKVNEDLEKQKIAHEARIKADHEALAERERETAARQEAVRKAEQELVKKEAAFKRDAIAQAEAAVAREATAQAERDAKSQAEAAAAAAEREDARCQVEQERESKEASEVRAEQDTIAQVTPLSAPGHLQDTTTSSTAPTPTLLSELTSLLSQADISESDLHTRATNLATILIFTP</sequence>
<feature type="compositionally biased region" description="Polar residues" evidence="1">
    <location>
        <begin position="307"/>
        <end position="330"/>
    </location>
</feature>
<name>A0A6A7ADI8_9PLEO</name>
<feature type="region of interest" description="Disordered" evidence="1">
    <location>
        <begin position="778"/>
        <end position="809"/>
    </location>
</feature>
<feature type="region of interest" description="Disordered" evidence="1">
    <location>
        <begin position="1071"/>
        <end position="1138"/>
    </location>
</feature>
<feature type="region of interest" description="Disordered" evidence="1">
    <location>
        <begin position="559"/>
        <end position="584"/>
    </location>
</feature>
<feature type="region of interest" description="Disordered" evidence="1">
    <location>
        <begin position="843"/>
        <end position="875"/>
    </location>
</feature>
<feature type="region of interest" description="Disordered" evidence="1">
    <location>
        <begin position="307"/>
        <end position="335"/>
    </location>
</feature>
<feature type="region of interest" description="Disordered" evidence="1">
    <location>
        <begin position="689"/>
        <end position="708"/>
    </location>
</feature>
<feature type="compositionally biased region" description="Polar residues" evidence="1">
    <location>
        <begin position="606"/>
        <end position="617"/>
    </location>
</feature>
<feature type="compositionally biased region" description="Low complexity" evidence="1">
    <location>
        <begin position="466"/>
        <end position="476"/>
    </location>
</feature>
<gene>
    <name evidence="2" type="ORF">CC86DRAFT_402766</name>
</gene>
<feature type="compositionally biased region" description="Pro residues" evidence="1">
    <location>
        <begin position="477"/>
        <end position="486"/>
    </location>
</feature>
<dbReference type="EMBL" id="MU006219">
    <property type="protein sequence ID" value="KAF2830747.1"/>
    <property type="molecule type" value="Genomic_DNA"/>
</dbReference>
<feature type="region of interest" description="Disordered" evidence="1">
    <location>
        <begin position="966"/>
        <end position="986"/>
    </location>
</feature>
<dbReference type="AlphaFoldDB" id="A0A6A7ADI8"/>
<evidence type="ECO:0000313" key="2">
    <source>
        <dbReference type="EMBL" id="KAF2830747.1"/>
    </source>
</evidence>
<accession>A0A6A7ADI8</accession>
<evidence type="ECO:0000256" key="1">
    <source>
        <dbReference type="SAM" id="MobiDB-lite"/>
    </source>
</evidence>
<feature type="compositionally biased region" description="Low complexity" evidence="1">
    <location>
        <begin position="1129"/>
        <end position="1138"/>
    </location>
</feature>
<feature type="compositionally biased region" description="Basic and acidic residues" evidence="1">
    <location>
        <begin position="1086"/>
        <end position="1111"/>
    </location>
</feature>
<evidence type="ECO:0000313" key="3">
    <source>
        <dbReference type="Proteomes" id="UP000799424"/>
    </source>
</evidence>